<gene>
    <name evidence="2" type="ORF">BG20_I1209</name>
</gene>
<protein>
    <submittedName>
        <fullName evidence="2">Uncharacterized protein</fullName>
    </submittedName>
</protein>
<comment type="caution">
    <text evidence="2">The sequence shown here is derived from an EMBL/GenBank/DDBJ whole genome shotgun (WGS) entry which is preliminary data.</text>
</comment>
<keyword evidence="3" id="KW-1185">Reference proteome</keyword>
<organism evidence="2 3">
    <name type="scientific">Candidatus Nitrosarchaeum limnium BG20</name>
    <dbReference type="NCBI Taxonomy" id="859192"/>
    <lineage>
        <taxon>Archaea</taxon>
        <taxon>Nitrososphaerota</taxon>
        <taxon>Nitrososphaeria</taxon>
        <taxon>Nitrosopumilales</taxon>
        <taxon>Nitrosopumilaceae</taxon>
        <taxon>Nitrosarchaeum</taxon>
    </lineage>
</organism>
<feature type="region of interest" description="Disordered" evidence="1">
    <location>
        <begin position="44"/>
        <end position="63"/>
    </location>
</feature>
<dbReference type="EMBL" id="AHJG01000113">
    <property type="protein sequence ID" value="EPA06021.1"/>
    <property type="molecule type" value="Genomic_DNA"/>
</dbReference>
<evidence type="ECO:0000313" key="3">
    <source>
        <dbReference type="Proteomes" id="UP000014065"/>
    </source>
</evidence>
<sequence length="63" mass="7653">MTSILNLNYDIPIFSIFVRFNLIKYFNEIKILMIYMSSSTEYEDTDFQDDFDDDLDEFEETED</sequence>
<dbReference type="Proteomes" id="UP000014065">
    <property type="component" value="Unassembled WGS sequence"/>
</dbReference>
<name>S2E9H5_9ARCH</name>
<accession>S2E9H5</accession>
<reference evidence="2 3" key="1">
    <citation type="journal article" date="2012" name="J. Bacteriol.">
        <title>Genome Sequence of "Candidatus Nitrosoarchaeum limnia" BG20, a Low-Salinity Ammonia-Oxidizing Archaeon from the San Francisco Bay Estuary.</title>
        <authorList>
            <person name="Mosier A.C."/>
            <person name="Allen E.E."/>
            <person name="Kim M."/>
            <person name="Ferriera S."/>
            <person name="Francis C.A."/>
        </authorList>
    </citation>
    <scope>NUCLEOTIDE SEQUENCE [LARGE SCALE GENOMIC DNA]</scope>
    <source>
        <strain evidence="2 3">BG20</strain>
    </source>
</reference>
<dbReference type="AlphaFoldDB" id="S2E9H5"/>
<evidence type="ECO:0000256" key="1">
    <source>
        <dbReference type="SAM" id="MobiDB-lite"/>
    </source>
</evidence>
<proteinExistence type="predicted"/>
<evidence type="ECO:0000313" key="2">
    <source>
        <dbReference type="EMBL" id="EPA06021.1"/>
    </source>
</evidence>